<proteinExistence type="predicted"/>
<sequence>MGNSQSKSHVWSDFEIIKELSSGTFGCVLQMKFIQTHDIVIIKRLPYVDPEKKRMADEEVETLKQVQS</sequence>
<accession>A0A5J4X3W3</accession>
<dbReference type="SUPFAM" id="SSF56112">
    <property type="entry name" value="Protein kinase-like (PK-like)"/>
    <property type="match status" value="1"/>
</dbReference>
<reference evidence="1 2" key="1">
    <citation type="submission" date="2019-03" db="EMBL/GenBank/DDBJ databases">
        <title>Single cell metagenomics reveals metabolic interactions within the superorganism composed of flagellate Streblomastix strix and complex community of Bacteroidetes bacteria on its surface.</title>
        <authorList>
            <person name="Treitli S.C."/>
            <person name="Kolisko M."/>
            <person name="Husnik F."/>
            <person name="Keeling P."/>
            <person name="Hampl V."/>
        </authorList>
    </citation>
    <scope>NUCLEOTIDE SEQUENCE [LARGE SCALE GENOMIC DNA]</scope>
    <source>
        <strain evidence="1">ST1C</strain>
    </source>
</reference>
<gene>
    <name evidence="1" type="ORF">EZS28_002565</name>
</gene>
<dbReference type="Proteomes" id="UP000324800">
    <property type="component" value="Unassembled WGS sequence"/>
</dbReference>
<dbReference type="AlphaFoldDB" id="A0A5J4X3W3"/>
<evidence type="ECO:0000313" key="2">
    <source>
        <dbReference type="Proteomes" id="UP000324800"/>
    </source>
</evidence>
<organism evidence="1 2">
    <name type="scientific">Streblomastix strix</name>
    <dbReference type="NCBI Taxonomy" id="222440"/>
    <lineage>
        <taxon>Eukaryota</taxon>
        <taxon>Metamonada</taxon>
        <taxon>Preaxostyla</taxon>
        <taxon>Oxymonadida</taxon>
        <taxon>Streblomastigidae</taxon>
        <taxon>Streblomastix</taxon>
    </lineage>
</organism>
<dbReference type="Gene3D" id="3.30.200.20">
    <property type="entry name" value="Phosphorylase Kinase, domain 1"/>
    <property type="match status" value="1"/>
</dbReference>
<comment type="caution">
    <text evidence="1">The sequence shown here is derived from an EMBL/GenBank/DDBJ whole genome shotgun (WGS) entry which is preliminary data.</text>
</comment>
<protein>
    <recommendedName>
        <fullName evidence="3">Protein kinase domain-containing protein</fullName>
    </recommendedName>
</protein>
<evidence type="ECO:0008006" key="3">
    <source>
        <dbReference type="Google" id="ProtNLM"/>
    </source>
</evidence>
<name>A0A5J4X3W3_9EUKA</name>
<evidence type="ECO:0000313" key="1">
    <source>
        <dbReference type="EMBL" id="KAA6401908.1"/>
    </source>
</evidence>
<dbReference type="EMBL" id="SNRW01000315">
    <property type="protein sequence ID" value="KAA6401908.1"/>
    <property type="molecule type" value="Genomic_DNA"/>
</dbReference>
<dbReference type="InterPro" id="IPR011009">
    <property type="entry name" value="Kinase-like_dom_sf"/>
</dbReference>